<gene>
    <name evidence="2" type="ORF">PU648_54825</name>
</gene>
<comment type="caution">
    <text evidence="2">The sequence shown here is derived from an EMBL/GenBank/DDBJ whole genome shotgun (WGS) entry which is preliminary data.</text>
</comment>
<accession>A0ABU3V4S1</accession>
<keyword evidence="2" id="KW-0614">Plasmid</keyword>
<evidence type="ECO:0000313" key="2">
    <source>
        <dbReference type="EMBL" id="MDU9001178.1"/>
    </source>
</evidence>
<dbReference type="RefSeq" id="WP_266943912.1">
    <property type="nucleotide sequence ID" value="NZ_JAPEMK010000002.1"/>
</dbReference>
<evidence type="ECO:0000313" key="3">
    <source>
        <dbReference type="Proteomes" id="UP001257627"/>
    </source>
</evidence>
<protein>
    <submittedName>
        <fullName evidence="2">Uncharacterized protein</fullName>
    </submittedName>
</protein>
<proteinExistence type="predicted"/>
<reference evidence="2 3" key="1">
    <citation type="submission" date="2023-02" db="EMBL/GenBank/DDBJ databases">
        <authorList>
            <person name="Maleckis M."/>
        </authorList>
    </citation>
    <scope>NUCLEOTIDE SEQUENCE [LARGE SCALE GENOMIC DNA]</scope>
    <source>
        <strain evidence="2 3">P8-A2</strain>
        <plasmid evidence="2">unnamed1</plasmid>
    </source>
</reference>
<dbReference type="EMBL" id="JARAKF010000003">
    <property type="protein sequence ID" value="MDU9001178.1"/>
    <property type="molecule type" value="Genomic_DNA"/>
</dbReference>
<feature type="transmembrane region" description="Helical" evidence="1">
    <location>
        <begin position="48"/>
        <end position="65"/>
    </location>
</feature>
<dbReference type="Proteomes" id="UP001257627">
    <property type="component" value="Unassembled WGS sequence"/>
</dbReference>
<keyword evidence="3" id="KW-1185">Reference proteome</keyword>
<sequence length="105" mass="11223">MNIVMAAGVLGDFKLMSADVKDILVNLLPPIFGAAFVLWVWGNTKSPLKTFVACIAAGAIWWGIANMDILRDKTGEDINRDKTAAAVVPSRIVEGRPVVAGGEQQ</sequence>
<keyword evidence="1" id="KW-1133">Transmembrane helix</keyword>
<organism evidence="2 3">
    <name type="scientific">Streptomyces mirabilis</name>
    <dbReference type="NCBI Taxonomy" id="68239"/>
    <lineage>
        <taxon>Bacteria</taxon>
        <taxon>Bacillati</taxon>
        <taxon>Actinomycetota</taxon>
        <taxon>Actinomycetes</taxon>
        <taxon>Kitasatosporales</taxon>
        <taxon>Streptomycetaceae</taxon>
        <taxon>Streptomyces</taxon>
    </lineage>
</organism>
<geneLocation type="plasmid" evidence="2">
    <name>unnamed1</name>
</geneLocation>
<name>A0ABU3V4S1_9ACTN</name>
<keyword evidence="1" id="KW-0812">Transmembrane</keyword>
<feature type="transmembrane region" description="Helical" evidence="1">
    <location>
        <begin position="23"/>
        <end position="42"/>
    </location>
</feature>
<evidence type="ECO:0000256" key="1">
    <source>
        <dbReference type="SAM" id="Phobius"/>
    </source>
</evidence>
<keyword evidence="1" id="KW-0472">Membrane</keyword>